<dbReference type="AlphaFoldDB" id="A0A3P6A7I6"/>
<accession>A0A3P6A7I6</accession>
<protein>
    <submittedName>
        <fullName evidence="1">Uncharacterized protein</fullName>
    </submittedName>
</protein>
<reference evidence="1" key="1">
    <citation type="submission" date="2018-11" db="EMBL/GenBank/DDBJ databases">
        <authorList>
            <consortium name="Genoscope - CEA"/>
            <person name="William W."/>
        </authorList>
    </citation>
    <scope>NUCLEOTIDE SEQUENCE</scope>
</reference>
<proteinExistence type="predicted"/>
<organism evidence="1">
    <name type="scientific">Brassica campestris</name>
    <name type="common">Field mustard</name>
    <dbReference type="NCBI Taxonomy" id="3711"/>
    <lineage>
        <taxon>Eukaryota</taxon>
        <taxon>Viridiplantae</taxon>
        <taxon>Streptophyta</taxon>
        <taxon>Embryophyta</taxon>
        <taxon>Tracheophyta</taxon>
        <taxon>Spermatophyta</taxon>
        <taxon>Magnoliopsida</taxon>
        <taxon>eudicotyledons</taxon>
        <taxon>Gunneridae</taxon>
        <taxon>Pentapetalae</taxon>
        <taxon>rosids</taxon>
        <taxon>malvids</taxon>
        <taxon>Brassicales</taxon>
        <taxon>Brassicaceae</taxon>
        <taxon>Brassiceae</taxon>
        <taxon>Brassica</taxon>
    </lineage>
</organism>
<gene>
    <name evidence="1" type="ORF">BRAA03T12258Z</name>
</gene>
<dbReference type="EMBL" id="LR031572">
    <property type="protein sequence ID" value="VDC81040.1"/>
    <property type="molecule type" value="Genomic_DNA"/>
</dbReference>
<sequence>MHSLSQPSKGTKQQFAFLKKTMRETTLGFSLLLLSLNFR</sequence>
<name>A0A3P6A7I6_BRACM</name>
<evidence type="ECO:0000313" key="1">
    <source>
        <dbReference type="EMBL" id="VDC81040.1"/>
    </source>
</evidence>